<reference evidence="1" key="1">
    <citation type="submission" date="2022-12" db="EMBL/GenBank/DDBJ databases">
        <title>New Phytohabitans aurantiacus sp. RD004123 nov., an actinomycete isolated from soil.</title>
        <authorList>
            <person name="Triningsih D.W."/>
            <person name="Harunari E."/>
            <person name="Igarashi Y."/>
        </authorList>
    </citation>
    <scope>NUCLEOTIDE SEQUENCE</scope>
    <source>
        <strain evidence="1">RD004123</strain>
    </source>
</reference>
<evidence type="ECO:0008006" key="3">
    <source>
        <dbReference type="Google" id="ProtNLM"/>
    </source>
</evidence>
<proteinExistence type="predicted"/>
<evidence type="ECO:0000313" key="1">
    <source>
        <dbReference type="EMBL" id="GLH96039.1"/>
    </source>
</evidence>
<dbReference type="EMBL" id="BSDI01000005">
    <property type="protein sequence ID" value="GLH96039.1"/>
    <property type="molecule type" value="Genomic_DNA"/>
</dbReference>
<evidence type="ECO:0000313" key="2">
    <source>
        <dbReference type="Proteomes" id="UP001144280"/>
    </source>
</evidence>
<sequence>MATQLEARAGASTGTAAGLAAALFASHLPAGSRPDRAEVIAAVAQSLRRHGGPDGCAVEVAGEYGDHPETAAARMRWALCVVAEVYR</sequence>
<name>A0ABQ5QNQ9_9ACTN</name>
<comment type="caution">
    <text evidence="1">The sequence shown here is derived from an EMBL/GenBank/DDBJ whole genome shotgun (WGS) entry which is preliminary data.</text>
</comment>
<dbReference type="Proteomes" id="UP001144280">
    <property type="component" value="Unassembled WGS sequence"/>
</dbReference>
<accession>A0ABQ5QNQ9</accession>
<dbReference type="RefSeq" id="WP_281893163.1">
    <property type="nucleotide sequence ID" value="NZ_BSDI01000005.1"/>
</dbReference>
<protein>
    <recommendedName>
        <fullName evidence="3">C_GCAxxG_C_C family protein</fullName>
    </recommendedName>
</protein>
<keyword evidence="2" id="KW-1185">Reference proteome</keyword>
<organism evidence="1 2">
    <name type="scientific">Phytohabitans aurantiacus</name>
    <dbReference type="NCBI Taxonomy" id="3016789"/>
    <lineage>
        <taxon>Bacteria</taxon>
        <taxon>Bacillati</taxon>
        <taxon>Actinomycetota</taxon>
        <taxon>Actinomycetes</taxon>
        <taxon>Micromonosporales</taxon>
        <taxon>Micromonosporaceae</taxon>
    </lineage>
</organism>
<gene>
    <name evidence="1" type="ORF">Pa4123_13120</name>
</gene>